<name>A0A1Z4LWF6_9CYAN</name>
<proteinExistence type="predicted"/>
<protein>
    <submittedName>
        <fullName evidence="1">Uncharacterized protein</fullName>
    </submittedName>
</protein>
<organism evidence="1 2">
    <name type="scientific">Calothrix parasitica NIES-267</name>
    <dbReference type="NCBI Taxonomy" id="1973488"/>
    <lineage>
        <taxon>Bacteria</taxon>
        <taxon>Bacillati</taxon>
        <taxon>Cyanobacteriota</taxon>
        <taxon>Cyanophyceae</taxon>
        <taxon>Nostocales</taxon>
        <taxon>Calotrichaceae</taxon>
        <taxon>Calothrix</taxon>
    </lineage>
</organism>
<keyword evidence="2" id="KW-1185">Reference proteome</keyword>
<sequence length="60" mass="7081">MKALQKKISEKFYFVLDEKIAFILNRNLIDIYKDGKWGLGMGDWEILFPVKDYLLLGGRE</sequence>
<evidence type="ECO:0000313" key="2">
    <source>
        <dbReference type="Proteomes" id="UP000218418"/>
    </source>
</evidence>
<dbReference type="AlphaFoldDB" id="A0A1Z4LWF6"/>
<evidence type="ECO:0000313" key="1">
    <source>
        <dbReference type="EMBL" id="BAY85471.1"/>
    </source>
</evidence>
<accession>A0A1Z4LWF6</accession>
<dbReference type="Proteomes" id="UP000218418">
    <property type="component" value="Chromosome"/>
</dbReference>
<dbReference type="EMBL" id="AP018227">
    <property type="protein sequence ID" value="BAY85471.1"/>
    <property type="molecule type" value="Genomic_DNA"/>
</dbReference>
<reference evidence="1 2" key="1">
    <citation type="submission" date="2017-06" db="EMBL/GenBank/DDBJ databases">
        <title>Genome sequencing of cyanobaciteial culture collection at National Institute for Environmental Studies (NIES).</title>
        <authorList>
            <person name="Hirose Y."/>
            <person name="Shimura Y."/>
            <person name="Fujisawa T."/>
            <person name="Nakamura Y."/>
            <person name="Kawachi M."/>
        </authorList>
    </citation>
    <scope>NUCLEOTIDE SEQUENCE [LARGE SCALE GENOMIC DNA]</scope>
    <source>
        <strain evidence="1 2">NIES-267</strain>
    </source>
</reference>
<gene>
    <name evidence="1" type="ORF">NIES267_49710</name>
</gene>